<dbReference type="InterPro" id="IPR014284">
    <property type="entry name" value="RNA_pol_sigma-70_dom"/>
</dbReference>
<keyword evidence="3" id="KW-0731">Sigma factor</keyword>
<keyword evidence="4" id="KW-0238">DNA-binding</keyword>
<feature type="domain" description="RNA polymerase sigma-70 region 2" evidence="6">
    <location>
        <begin position="33"/>
        <end position="94"/>
    </location>
</feature>
<dbReference type="InterPro" id="IPR013325">
    <property type="entry name" value="RNA_pol_sigma_r2"/>
</dbReference>
<dbReference type="RefSeq" id="WP_387394658.1">
    <property type="nucleotide sequence ID" value="NZ_JBIAMT010000002.1"/>
</dbReference>
<dbReference type="Gene3D" id="1.10.10.10">
    <property type="entry name" value="Winged helix-like DNA-binding domain superfamily/Winged helix DNA-binding domain"/>
    <property type="match status" value="1"/>
</dbReference>
<dbReference type="PANTHER" id="PTHR30173">
    <property type="entry name" value="SIGMA 19 FACTOR"/>
    <property type="match status" value="1"/>
</dbReference>
<evidence type="ECO:0000256" key="3">
    <source>
        <dbReference type="ARBA" id="ARBA00023082"/>
    </source>
</evidence>
<evidence type="ECO:0000313" key="8">
    <source>
        <dbReference type="EMBL" id="MFF0497847.1"/>
    </source>
</evidence>
<proteinExistence type="inferred from homology"/>
<dbReference type="SUPFAM" id="SSF88946">
    <property type="entry name" value="Sigma2 domain of RNA polymerase sigma factors"/>
    <property type="match status" value="1"/>
</dbReference>
<evidence type="ECO:0000259" key="7">
    <source>
        <dbReference type="Pfam" id="PF08281"/>
    </source>
</evidence>
<dbReference type="NCBIfam" id="TIGR02937">
    <property type="entry name" value="sigma70-ECF"/>
    <property type="match status" value="1"/>
</dbReference>
<sequence length="224" mass="25026">MCASSTLTVMPEPDSARGPLTPEATGYAADFQGLRPRLFGIAYRMLKRAPDAEDVVQDVWLRWQGTDRTVVRDRVAFLVTITTRLSLNAVGSARARREISVDHWLPGQVLAAEDPAQATERSAELEQAVLLLLQRLSPTERAVFVLREAFDYPFRDIAERLQISEANARQLGRRARAHLAGPRRELVHRAARDRLLSAFRTAAQDGAVVHLERLLTDDILAARP</sequence>
<keyword evidence="9" id="KW-1185">Reference proteome</keyword>
<dbReference type="InterPro" id="IPR052704">
    <property type="entry name" value="ECF_Sigma-70_Domain"/>
</dbReference>
<dbReference type="Gene3D" id="1.10.1740.10">
    <property type="match status" value="1"/>
</dbReference>
<dbReference type="Proteomes" id="UP001601442">
    <property type="component" value="Unassembled WGS sequence"/>
</dbReference>
<evidence type="ECO:0000313" key="9">
    <source>
        <dbReference type="Proteomes" id="UP001601442"/>
    </source>
</evidence>
<dbReference type="SUPFAM" id="SSF88659">
    <property type="entry name" value="Sigma3 and sigma4 domains of RNA polymerase sigma factors"/>
    <property type="match status" value="1"/>
</dbReference>
<dbReference type="EMBL" id="JBIAMT010000002">
    <property type="protein sequence ID" value="MFF0497847.1"/>
    <property type="molecule type" value="Genomic_DNA"/>
</dbReference>
<reference evidence="8 9" key="1">
    <citation type="submission" date="2024-10" db="EMBL/GenBank/DDBJ databases">
        <title>The Natural Products Discovery Center: Release of the First 8490 Sequenced Strains for Exploring Actinobacteria Biosynthetic Diversity.</title>
        <authorList>
            <person name="Kalkreuter E."/>
            <person name="Kautsar S.A."/>
            <person name="Yang D."/>
            <person name="Bader C.D."/>
            <person name="Teijaro C.N."/>
            <person name="Fluegel L."/>
            <person name="Davis C.M."/>
            <person name="Simpson J.R."/>
            <person name="Lauterbach L."/>
            <person name="Steele A.D."/>
            <person name="Gui C."/>
            <person name="Meng S."/>
            <person name="Li G."/>
            <person name="Viehrig K."/>
            <person name="Ye F."/>
            <person name="Su P."/>
            <person name="Kiefer A.F."/>
            <person name="Nichols A."/>
            <person name="Cepeda A.J."/>
            <person name="Yan W."/>
            <person name="Fan B."/>
            <person name="Jiang Y."/>
            <person name="Adhikari A."/>
            <person name="Zheng C.-J."/>
            <person name="Schuster L."/>
            <person name="Cowan T.M."/>
            <person name="Smanski M.J."/>
            <person name="Chevrette M.G."/>
            <person name="De Carvalho L.P.S."/>
            <person name="Shen B."/>
        </authorList>
    </citation>
    <scope>NUCLEOTIDE SEQUENCE [LARGE SCALE GENOMIC DNA]</scope>
    <source>
        <strain evidence="8 9">NPDC004119</strain>
    </source>
</reference>
<dbReference type="InterPro" id="IPR013249">
    <property type="entry name" value="RNA_pol_sigma70_r4_t2"/>
</dbReference>
<dbReference type="Pfam" id="PF04542">
    <property type="entry name" value="Sigma70_r2"/>
    <property type="match status" value="1"/>
</dbReference>
<evidence type="ECO:0000256" key="4">
    <source>
        <dbReference type="ARBA" id="ARBA00023125"/>
    </source>
</evidence>
<accession>A0ABW6P365</accession>
<organism evidence="8 9">
    <name type="scientific">Nocardia aobensis</name>
    <dbReference type="NCBI Taxonomy" id="257277"/>
    <lineage>
        <taxon>Bacteria</taxon>
        <taxon>Bacillati</taxon>
        <taxon>Actinomycetota</taxon>
        <taxon>Actinomycetes</taxon>
        <taxon>Mycobacteriales</taxon>
        <taxon>Nocardiaceae</taxon>
        <taxon>Nocardia</taxon>
    </lineage>
</organism>
<comment type="caution">
    <text evidence="8">The sequence shown here is derived from an EMBL/GenBank/DDBJ whole genome shotgun (WGS) entry which is preliminary data.</text>
</comment>
<dbReference type="InterPro" id="IPR007627">
    <property type="entry name" value="RNA_pol_sigma70_r2"/>
</dbReference>
<dbReference type="InterPro" id="IPR036388">
    <property type="entry name" value="WH-like_DNA-bd_sf"/>
</dbReference>
<evidence type="ECO:0000256" key="1">
    <source>
        <dbReference type="ARBA" id="ARBA00010641"/>
    </source>
</evidence>
<protein>
    <submittedName>
        <fullName evidence="8">Sigma-70 family RNA polymerase sigma factor</fullName>
    </submittedName>
</protein>
<name>A0ABW6P365_9NOCA</name>
<keyword evidence="2" id="KW-0805">Transcription regulation</keyword>
<feature type="domain" description="RNA polymerase sigma factor 70 region 4 type 2" evidence="7">
    <location>
        <begin position="127"/>
        <end position="179"/>
    </location>
</feature>
<evidence type="ECO:0000259" key="6">
    <source>
        <dbReference type="Pfam" id="PF04542"/>
    </source>
</evidence>
<dbReference type="PANTHER" id="PTHR30173:SF36">
    <property type="entry name" value="ECF RNA POLYMERASE SIGMA FACTOR SIGJ"/>
    <property type="match status" value="1"/>
</dbReference>
<dbReference type="InterPro" id="IPR013324">
    <property type="entry name" value="RNA_pol_sigma_r3/r4-like"/>
</dbReference>
<gene>
    <name evidence="8" type="ORF">ACFYU5_15675</name>
</gene>
<evidence type="ECO:0000256" key="5">
    <source>
        <dbReference type="ARBA" id="ARBA00023163"/>
    </source>
</evidence>
<dbReference type="Pfam" id="PF08281">
    <property type="entry name" value="Sigma70_r4_2"/>
    <property type="match status" value="1"/>
</dbReference>
<comment type="similarity">
    <text evidence="1">Belongs to the sigma-70 factor family. ECF subfamily.</text>
</comment>
<keyword evidence="5" id="KW-0804">Transcription</keyword>
<evidence type="ECO:0000256" key="2">
    <source>
        <dbReference type="ARBA" id="ARBA00023015"/>
    </source>
</evidence>